<gene>
    <name evidence="1" type="ORF">I312_04775</name>
</gene>
<name>A0A0D0TH88_CRYGA</name>
<accession>A0A0D0TH88</accession>
<evidence type="ECO:0000313" key="1">
    <source>
        <dbReference type="EMBL" id="KIR45807.1"/>
    </source>
</evidence>
<dbReference type="OrthoDB" id="2575858at2759"/>
<proteinExistence type="predicted"/>
<protein>
    <submittedName>
        <fullName evidence="1">Unplaced genomic scaffold supercont1.14, whole genome shotgun sequence</fullName>
    </submittedName>
</protein>
<dbReference type="EMBL" id="KN847986">
    <property type="protein sequence ID" value="KIR45807.1"/>
    <property type="molecule type" value="Genomic_DNA"/>
</dbReference>
<organism evidence="1">
    <name type="scientific">Cryptococcus bacillisporus CA1280</name>
    <dbReference type="NCBI Taxonomy" id="1296109"/>
    <lineage>
        <taxon>Eukaryota</taxon>
        <taxon>Fungi</taxon>
        <taxon>Dikarya</taxon>
        <taxon>Basidiomycota</taxon>
        <taxon>Agaricomycotina</taxon>
        <taxon>Tremellomycetes</taxon>
        <taxon>Tremellales</taxon>
        <taxon>Cryptococcaceae</taxon>
        <taxon>Cryptococcus</taxon>
        <taxon>Cryptococcus gattii species complex</taxon>
    </lineage>
</organism>
<dbReference type="AlphaFoldDB" id="A0A0D0TH88"/>
<reference evidence="1" key="1">
    <citation type="submission" date="2015-01" db="EMBL/GenBank/DDBJ databases">
        <title>The Genome Sequence of Cryptococcus gattii CA1280.</title>
        <authorList>
            <consortium name="The Broad Institute Genomics Platform"/>
            <person name="Cuomo C."/>
            <person name="Litvintseva A."/>
            <person name="Chen Y."/>
            <person name="Heitman J."/>
            <person name="Sun S."/>
            <person name="Springer D."/>
            <person name="Dromer F."/>
            <person name="Young S."/>
            <person name="Zeng Q."/>
            <person name="Gargeya S."/>
            <person name="Abouelleil A."/>
            <person name="Alvarado L."/>
            <person name="Chapman S.B."/>
            <person name="Gainer-Dewar J."/>
            <person name="Goldberg J."/>
            <person name="Griggs A."/>
            <person name="Gujja S."/>
            <person name="Hansen M."/>
            <person name="Howarth C."/>
            <person name="Imamovic A."/>
            <person name="Larimer J."/>
            <person name="Murphy C."/>
            <person name="Naylor J."/>
            <person name="Pearson M."/>
            <person name="Priest M."/>
            <person name="Roberts A."/>
            <person name="Saif S."/>
            <person name="Shea T."/>
            <person name="Sykes S."/>
            <person name="Wortman J."/>
            <person name="Nusbaum C."/>
            <person name="Birren B."/>
        </authorList>
    </citation>
    <scope>NUCLEOTIDE SEQUENCE [LARGE SCALE GENOMIC DNA]</scope>
    <source>
        <strain evidence="1">CA1280</strain>
    </source>
</reference>
<dbReference type="HOGENOM" id="CLU_3175364_0_0_1"/>
<sequence>MPGGEEYVTKNLTSPKSEHVNARYSFMTGESAAMKRSIVWQRKMAKL</sequence>